<comment type="caution">
    <text evidence="2">The sequence shown here is derived from an EMBL/GenBank/DDBJ whole genome shotgun (WGS) entry which is preliminary data.</text>
</comment>
<dbReference type="AlphaFoldDB" id="A0A4R2FGL9"/>
<reference evidence="2 3" key="1">
    <citation type="submission" date="2019-03" db="EMBL/GenBank/DDBJ databases">
        <title>Freshwater and sediment microbial communities from various areas in North America, analyzing microbe dynamics in response to fracking.</title>
        <authorList>
            <person name="Lamendella R."/>
        </authorList>
    </citation>
    <scope>NUCLEOTIDE SEQUENCE [LARGE SCALE GENOMIC DNA]</scope>
    <source>
        <strain evidence="2 3">74A</strain>
    </source>
</reference>
<dbReference type="OrthoDB" id="6064678at2"/>
<dbReference type="EMBL" id="SLWF01000006">
    <property type="protein sequence ID" value="TCN86799.1"/>
    <property type="molecule type" value="Genomic_DNA"/>
</dbReference>
<proteinExistence type="predicted"/>
<evidence type="ECO:0000313" key="2">
    <source>
        <dbReference type="EMBL" id="TCN86799.1"/>
    </source>
</evidence>
<evidence type="ECO:0000259" key="1">
    <source>
        <dbReference type="Pfam" id="PF14280"/>
    </source>
</evidence>
<feature type="domain" description="DUF4365" evidence="1">
    <location>
        <begin position="13"/>
        <end position="138"/>
    </location>
</feature>
<sequence length="344" mass="38567">MPIYRKSAVVSKIGINYTRCIIEGAGCLFQQIDQENDLGVDAICELVNADGHPENHLFALQIKSGDSYFNETSTSCSFSIGTHREYWAKYKVPVYAIVYVPKLSTAYWVDVKQFLKNNPDTSTVSFSINRANQFDEEKFLSYFKPMVAGRGPNISLEESLLLARSHNDDEVCLGLTTLFRRFPNTLQTWDELVRVFKIREASEIPGFLIYILAHIPWHGDIAYHGEDIEPSTKKYASELIDSFNEADIRKLLLMIDDDGIQRGSVGQSIEAVINSIGCAPSYLINIINNVDDSMDLREAAAFILAVDKGVEALPYLKELASGGSDICDLIIQDVIEQDGFYPYS</sequence>
<name>A0A4R2FGL9_9GAMM</name>
<dbReference type="RefSeq" id="WP_133038367.1">
    <property type="nucleotide sequence ID" value="NZ_SLWF01000006.1"/>
</dbReference>
<keyword evidence="3" id="KW-1185">Reference proteome</keyword>
<dbReference type="Proteomes" id="UP000294832">
    <property type="component" value="Unassembled WGS sequence"/>
</dbReference>
<accession>A0A4R2FGL9</accession>
<dbReference type="InterPro" id="IPR025375">
    <property type="entry name" value="DUF4365"/>
</dbReference>
<protein>
    <submittedName>
        <fullName evidence="2">Uncharacterized protein DUF4365</fullName>
    </submittedName>
</protein>
<organism evidence="2 3">
    <name type="scientific">Shewanella fodinae</name>
    <dbReference type="NCBI Taxonomy" id="552357"/>
    <lineage>
        <taxon>Bacteria</taxon>
        <taxon>Pseudomonadati</taxon>
        <taxon>Pseudomonadota</taxon>
        <taxon>Gammaproteobacteria</taxon>
        <taxon>Alteromonadales</taxon>
        <taxon>Shewanellaceae</taxon>
        <taxon>Shewanella</taxon>
    </lineage>
</organism>
<evidence type="ECO:0000313" key="3">
    <source>
        <dbReference type="Proteomes" id="UP000294832"/>
    </source>
</evidence>
<dbReference type="Pfam" id="PF14280">
    <property type="entry name" value="DUF4365"/>
    <property type="match status" value="1"/>
</dbReference>
<gene>
    <name evidence="2" type="ORF">EDC91_10674</name>
</gene>